<dbReference type="InterPro" id="IPR001841">
    <property type="entry name" value="Znf_RING"/>
</dbReference>
<keyword evidence="4" id="KW-0862">Zinc</keyword>
<dbReference type="PROSITE" id="PS50089">
    <property type="entry name" value="ZF_RING_2"/>
    <property type="match status" value="1"/>
</dbReference>
<feature type="domain" description="RING-type" evidence="8">
    <location>
        <begin position="270"/>
        <end position="322"/>
    </location>
</feature>
<evidence type="ECO:0000256" key="2">
    <source>
        <dbReference type="ARBA" id="ARBA00022723"/>
    </source>
</evidence>
<dbReference type="eggNOG" id="ENOG502T0SG">
    <property type="taxonomic scope" value="Eukaryota"/>
</dbReference>
<reference evidence="10" key="1">
    <citation type="journal article" date="2013" name="Science">
        <title>The Amborella genome and the evolution of flowering plants.</title>
        <authorList>
            <consortium name="Amborella Genome Project"/>
        </authorList>
    </citation>
    <scope>NUCLEOTIDE SEQUENCE [LARGE SCALE GENOMIC DNA]</scope>
</reference>
<dbReference type="Pfam" id="PF07227">
    <property type="entry name" value="PHD_Oberon"/>
    <property type="match status" value="1"/>
</dbReference>
<evidence type="ECO:0000256" key="3">
    <source>
        <dbReference type="ARBA" id="ARBA00022771"/>
    </source>
</evidence>
<dbReference type="AlphaFoldDB" id="W1P669"/>
<sequence>MMQNLDHSLESNVDEHLRHSLSNKRKIGPEPCQVVDSLSGDKQIQINGVLEFLRGLMGDAGFLQKASCGNANIRIEEIRGFLLKSLTKEMVKKCPENILKALVFLLRNEDVPLALGRKELIKLCTKWRCKNKRFWCLSEEHRVSLVIRKHVRKAIESIRVDYHFKYDQNNDGNAEISPLNEPCPMVIHGPGASSSTLEFADHRVETGREHIINCLDLNVTTPTLDEKKIEWFDQQEKRACDERETTSGQASHSASFHTTTKEPFCKGCMCFICQSPIFPRKTWLYLLCSCNHIFHLKCIKKGRFGGVVKECGIDGEFYCPICCVRYDLDLFWGQRLNDAFNSKDTGMFRMHLKSARAVMDGTQRKRFRKLQKEVLDIYHSRKHTPLSTLQQRLGHVLEDCKLNKMLKSCKEIQQHPDFEVGESDLRELLTRVMQTQDTANTDMNTYKATRNRVLSLKETLARVQEDLKMAEEELEQRKNLAELSSLASDEMKNNLELMEAFYRSESLRNRRLEAWEMAYNNEMAEFGTMLGCLNGLNCYNDGSLSEFELLLRSLQRQKEKINLLHHITETATPRIEGKGTYCINEC</sequence>
<dbReference type="GO" id="GO:0008270">
    <property type="term" value="F:zinc ion binding"/>
    <property type="evidence" value="ECO:0007669"/>
    <property type="project" value="UniProtKB-KW"/>
</dbReference>
<evidence type="ECO:0000313" key="10">
    <source>
        <dbReference type="Proteomes" id="UP000017836"/>
    </source>
</evidence>
<dbReference type="Gramene" id="ERN03106">
    <property type="protein sequence ID" value="ERN03106"/>
    <property type="gene ID" value="AMTR_s00003p00048080"/>
</dbReference>
<evidence type="ECO:0000256" key="7">
    <source>
        <dbReference type="SAM" id="Coils"/>
    </source>
</evidence>
<name>W1P669_AMBTC</name>
<feature type="coiled-coil region" evidence="7">
    <location>
        <begin position="446"/>
        <end position="480"/>
    </location>
</feature>
<evidence type="ECO:0000313" key="9">
    <source>
        <dbReference type="EMBL" id="ERN03106.1"/>
    </source>
</evidence>
<comment type="subcellular location">
    <subcellularLocation>
        <location evidence="1">Nucleus</location>
    </subcellularLocation>
</comment>
<dbReference type="CDD" id="cd16448">
    <property type="entry name" value="RING-H2"/>
    <property type="match status" value="1"/>
</dbReference>
<keyword evidence="2" id="KW-0479">Metal-binding</keyword>
<dbReference type="GO" id="GO:0005634">
    <property type="term" value="C:nucleus"/>
    <property type="evidence" value="ECO:0007669"/>
    <property type="project" value="UniProtKB-SubCell"/>
</dbReference>
<dbReference type="EMBL" id="KI394358">
    <property type="protein sequence ID" value="ERN03106.1"/>
    <property type="molecule type" value="Genomic_DNA"/>
</dbReference>
<keyword evidence="10" id="KW-1185">Reference proteome</keyword>
<dbReference type="SUPFAM" id="SSF57850">
    <property type="entry name" value="RING/U-box"/>
    <property type="match status" value="1"/>
</dbReference>
<dbReference type="InterPro" id="IPR032881">
    <property type="entry name" value="Oberon-like_PHD"/>
</dbReference>
<evidence type="ECO:0000259" key="8">
    <source>
        <dbReference type="PROSITE" id="PS50089"/>
    </source>
</evidence>
<proteinExistence type="predicted"/>
<keyword evidence="7" id="KW-0175">Coiled coil</keyword>
<protein>
    <recommendedName>
        <fullName evidence="8">RING-type domain-containing protein</fullName>
    </recommendedName>
</protein>
<dbReference type="OMA" id="CSKWICK"/>
<dbReference type="HOGENOM" id="CLU_465683_0_0_1"/>
<evidence type="ECO:0000256" key="1">
    <source>
        <dbReference type="ARBA" id="ARBA00004123"/>
    </source>
</evidence>
<keyword evidence="5" id="KW-0539">Nucleus</keyword>
<accession>W1P669</accession>
<gene>
    <name evidence="9" type="ORF">AMTR_s00003p00048080</name>
</gene>
<organism evidence="9 10">
    <name type="scientific">Amborella trichopoda</name>
    <dbReference type="NCBI Taxonomy" id="13333"/>
    <lineage>
        <taxon>Eukaryota</taxon>
        <taxon>Viridiplantae</taxon>
        <taxon>Streptophyta</taxon>
        <taxon>Embryophyta</taxon>
        <taxon>Tracheophyta</taxon>
        <taxon>Spermatophyta</taxon>
        <taxon>Magnoliopsida</taxon>
        <taxon>Amborellales</taxon>
        <taxon>Amborellaceae</taxon>
        <taxon>Amborella</taxon>
    </lineage>
</organism>
<evidence type="ECO:0000256" key="5">
    <source>
        <dbReference type="ARBA" id="ARBA00023242"/>
    </source>
</evidence>
<evidence type="ECO:0000256" key="4">
    <source>
        <dbReference type="ARBA" id="ARBA00022833"/>
    </source>
</evidence>
<keyword evidence="3 6" id="KW-0863">Zinc-finger</keyword>
<dbReference type="Proteomes" id="UP000017836">
    <property type="component" value="Unassembled WGS sequence"/>
</dbReference>
<dbReference type="OrthoDB" id="1926484at2759"/>
<evidence type="ECO:0000256" key="6">
    <source>
        <dbReference type="PROSITE-ProRule" id="PRU00175"/>
    </source>
</evidence>